<keyword evidence="2" id="KW-1185">Reference proteome</keyword>
<organism evidence="1 2">
    <name type="scientific">Bifidobacterium thermacidophilum</name>
    <dbReference type="NCBI Taxonomy" id="246618"/>
    <lineage>
        <taxon>Bacteria</taxon>
        <taxon>Bacillati</taxon>
        <taxon>Actinomycetota</taxon>
        <taxon>Actinomycetes</taxon>
        <taxon>Bifidobacteriales</taxon>
        <taxon>Bifidobacteriaceae</taxon>
        <taxon>Bifidobacterium</taxon>
    </lineage>
</organism>
<reference evidence="1 2" key="1">
    <citation type="submission" date="2022-09" db="EMBL/GenBank/DDBJ databases">
        <title>Genome sequencing of four strains from tibetan pig.</title>
        <authorList>
            <person name="Feng J."/>
        </authorList>
    </citation>
    <scope>NUCLEOTIDE SEQUENCE [LARGE SCALE GENOMIC DNA]</scope>
    <source>
        <strain evidence="1 2">11-1-1</strain>
    </source>
</reference>
<sequence>MMRSSKKNHGVQAVVTVLAFALSILGAGIATAPAYARSCTELGHHQGISNKTAVFIAGPLQRVWLSPGGTYTVEANQTLTVKGSVSGGVDTEFTNFVKAHVSASLSVSNSVGFKQGWSWTNTTGTTKWVQLGARGYEFDYSRYDVVAPCRIVNNVTKHAKMPTKEPWLYHN</sequence>
<protein>
    <submittedName>
        <fullName evidence="1">Uncharacterized protein</fullName>
    </submittedName>
</protein>
<accession>A0ABW8KNI9</accession>
<dbReference type="Proteomes" id="UP001620273">
    <property type="component" value="Unassembled WGS sequence"/>
</dbReference>
<evidence type="ECO:0000313" key="1">
    <source>
        <dbReference type="EMBL" id="MFK3575535.1"/>
    </source>
</evidence>
<name>A0ABW8KNI9_9BIFI</name>
<gene>
    <name evidence="1" type="ORF">OCH74_01425</name>
</gene>
<dbReference type="EMBL" id="JAOQBW010000001">
    <property type="protein sequence ID" value="MFK3575535.1"/>
    <property type="molecule type" value="Genomic_DNA"/>
</dbReference>
<dbReference type="RefSeq" id="WP_026650480.1">
    <property type="nucleotide sequence ID" value="NZ_JAOQBW010000001.1"/>
</dbReference>
<proteinExistence type="predicted"/>
<comment type="caution">
    <text evidence="1">The sequence shown here is derived from an EMBL/GenBank/DDBJ whole genome shotgun (WGS) entry which is preliminary data.</text>
</comment>
<evidence type="ECO:0000313" key="2">
    <source>
        <dbReference type="Proteomes" id="UP001620273"/>
    </source>
</evidence>